<reference evidence="1 2" key="1">
    <citation type="journal article" date="2020" name="Cell">
        <title>Large-Scale Comparative Analyses of Tick Genomes Elucidate Their Genetic Diversity and Vector Capacities.</title>
        <authorList>
            <consortium name="Tick Genome and Microbiome Consortium (TIGMIC)"/>
            <person name="Jia N."/>
            <person name="Wang J."/>
            <person name="Shi W."/>
            <person name="Du L."/>
            <person name="Sun Y."/>
            <person name="Zhan W."/>
            <person name="Jiang J.F."/>
            <person name="Wang Q."/>
            <person name="Zhang B."/>
            <person name="Ji P."/>
            <person name="Bell-Sakyi L."/>
            <person name="Cui X.M."/>
            <person name="Yuan T.T."/>
            <person name="Jiang B.G."/>
            <person name="Yang W.F."/>
            <person name="Lam T.T."/>
            <person name="Chang Q.C."/>
            <person name="Ding S.J."/>
            <person name="Wang X.J."/>
            <person name="Zhu J.G."/>
            <person name="Ruan X.D."/>
            <person name="Zhao L."/>
            <person name="Wei J.T."/>
            <person name="Ye R.Z."/>
            <person name="Que T.C."/>
            <person name="Du C.H."/>
            <person name="Zhou Y.H."/>
            <person name="Cheng J.X."/>
            <person name="Dai P.F."/>
            <person name="Guo W.B."/>
            <person name="Han X.H."/>
            <person name="Huang E.J."/>
            <person name="Li L.F."/>
            <person name="Wei W."/>
            <person name="Gao Y.C."/>
            <person name="Liu J.Z."/>
            <person name="Shao H.Z."/>
            <person name="Wang X."/>
            <person name="Wang C.C."/>
            <person name="Yang T.C."/>
            <person name="Huo Q.B."/>
            <person name="Li W."/>
            <person name="Chen H.Y."/>
            <person name="Chen S.E."/>
            <person name="Zhou L.G."/>
            <person name="Ni X.B."/>
            <person name="Tian J.H."/>
            <person name="Sheng Y."/>
            <person name="Liu T."/>
            <person name="Pan Y.S."/>
            <person name="Xia L.Y."/>
            <person name="Li J."/>
            <person name="Zhao F."/>
            <person name="Cao W.C."/>
        </authorList>
    </citation>
    <scope>NUCLEOTIDE SEQUENCE [LARGE SCALE GENOMIC DNA]</scope>
    <source>
        <strain evidence="1">Iper-2018</strain>
    </source>
</reference>
<dbReference type="Proteomes" id="UP000805193">
    <property type="component" value="Unassembled WGS sequence"/>
</dbReference>
<organism evidence="1 2">
    <name type="scientific">Ixodes persulcatus</name>
    <name type="common">Taiga tick</name>
    <dbReference type="NCBI Taxonomy" id="34615"/>
    <lineage>
        <taxon>Eukaryota</taxon>
        <taxon>Metazoa</taxon>
        <taxon>Ecdysozoa</taxon>
        <taxon>Arthropoda</taxon>
        <taxon>Chelicerata</taxon>
        <taxon>Arachnida</taxon>
        <taxon>Acari</taxon>
        <taxon>Parasitiformes</taxon>
        <taxon>Ixodida</taxon>
        <taxon>Ixodoidea</taxon>
        <taxon>Ixodidae</taxon>
        <taxon>Ixodinae</taxon>
        <taxon>Ixodes</taxon>
    </lineage>
</organism>
<protein>
    <submittedName>
        <fullName evidence="1">Uncharacterized protein</fullName>
    </submittedName>
</protein>
<evidence type="ECO:0000313" key="1">
    <source>
        <dbReference type="EMBL" id="KAG0421620.1"/>
    </source>
</evidence>
<gene>
    <name evidence="1" type="ORF">HPB47_002498</name>
</gene>
<dbReference type="EMBL" id="JABSTQ010010343">
    <property type="protein sequence ID" value="KAG0421620.1"/>
    <property type="molecule type" value="Genomic_DNA"/>
</dbReference>
<sequence>MLLLGKRRSRDSKERYTHSALGRWLLTHCVPRGEPCAKYSDANVGCTMCAQGADETAEHIILECTGLEPEAQCGVELAVALGFRESDERADEPPPVENTKKRDFMQALYGFSAHPIRILWRPCIASLRTLKDVGMTTTADKSGARSLQLPDQLAVFRNLKNAKRFAIDIGGSLTKIAYYSTVSHKRAIYNADFQKNGSGSAGGGPEQREPKEEQPAETDVETARLHFVKFETRHIEAWLRFVQERLVGVRQRALVGNTVKLTGGGAFKHRDLIASTLGLGVDMEDEMECLINGCNFLLKNITDEVFEYHRHGNPEYKFNNVDPNVFPYLLVNIGSGVSIMKVESEDKYERIGGSATGGGTFWGLGSLMTKAKSFDELLKLAEDGDHRSVDMLVKDIYGGNYNAMGLTSDLIACSFGKTIRFTSDNAFSSRDFSESDIARSLLFMISNDIGQIASLYALMHGLTRVYFGGYFLRGHPLSMHTVSFAINYWSK</sequence>
<comment type="caution">
    <text evidence="1">The sequence shown here is derived from an EMBL/GenBank/DDBJ whole genome shotgun (WGS) entry which is preliminary data.</text>
</comment>
<keyword evidence="2" id="KW-1185">Reference proteome</keyword>
<proteinExistence type="predicted"/>
<name>A0AC60PMK4_IXOPE</name>
<accession>A0AC60PMK4</accession>
<feature type="non-terminal residue" evidence="1">
    <location>
        <position position="491"/>
    </location>
</feature>
<evidence type="ECO:0000313" key="2">
    <source>
        <dbReference type="Proteomes" id="UP000805193"/>
    </source>
</evidence>